<proteinExistence type="predicted"/>
<reference evidence="2 3" key="1">
    <citation type="submission" date="2019-07" db="EMBL/GenBank/DDBJ databases">
        <title>Novel species of Flavobacterium.</title>
        <authorList>
            <person name="Liu Q."/>
            <person name="Xin Y.-H."/>
        </authorList>
    </citation>
    <scope>NUCLEOTIDE SEQUENCE [LARGE SCALE GENOMIC DNA]</scope>
    <source>
        <strain evidence="2 3">LB1R34</strain>
    </source>
</reference>
<dbReference type="GO" id="GO:0016757">
    <property type="term" value="F:glycosyltransferase activity"/>
    <property type="evidence" value="ECO:0007669"/>
    <property type="project" value="InterPro"/>
</dbReference>
<dbReference type="EMBL" id="VJZT01000003">
    <property type="protein sequence ID" value="TRX41260.1"/>
    <property type="molecule type" value="Genomic_DNA"/>
</dbReference>
<dbReference type="RefSeq" id="WP_144255448.1">
    <property type="nucleotide sequence ID" value="NZ_VJZT01000003.1"/>
</dbReference>
<feature type="domain" description="Exostosin GT47" evidence="1">
    <location>
        <begin position="221"/>
        <end position="294"/>
    </location>
</feature>
<evidence type="ECO:0000313" key="3">
    <source>
        <dbReference type="Proteomes" id="UP000316371"/>
    </source>
</evidence>
<sequence length="348" mass="40579">MIQLYTGTDFNEPQNTGYAHPLLQYLFLRFEKLEELFQLTAMLATADFVVLPLAIEYFQTTAQKHYLHAFVTTAKQNNKPILLFSTGDFGTTLQERTIFTLRLGGFDSLLNTRTEIMSPFIEDPLLLLGLKFKTLAKTQEPQIGFVGHANGGVLKYGKEILLFAKGNARRLIGKDTTDYQHFYPSSYYRNKYLKKIQKKQGIVTHFIFRKHYRAGIVTMADKRETSLEFYTNIFQNQYVFCLRGTGNFSVRLYETLALGRIPVLINTDCRLPFQTQINWKSHCLFIEEHDVDKIGEKILEFHNTLTPTAFEKWQKDNRALWQTYFTKENYFVQYAKVVHDYLLTIAND</sequence>
<name>A0A553E8E6_9FLAO</name>
<comment type="caution">
    <text evidence="2">The sequence shown here is derived from an EMBL/GenBank/DDBJ whole genome shotgun (WGS) entry which is preliminary data.</text>
</comment>
<organism evidence="2 3">
    <name type="scientific">Flavobacterium restrictum</name>
    <dbReference type="NCBI Taxonomy" id="2594428"/>
    <lineage>
        <taxon>Bacteria</taxon>
        <taxon>Pseudomonadati</taxon>
        <taxon>Bacteroidota</taxon>
        <taxon>Flavobacteriia</taxon>
        <taxon>Flavobacteriales</taxon>
        <taxon>Flavobacteriaceae</taxon>
        <taxon>Flavobacterium</taxon>
    </lineage>
</organism>
<dbReference type="InterPro" id="IPR040911">
    <property type="entry name" value="Exostosin_GT47"/>
</dbReference>
<dbReference type="InterPro" id="IPR004263">
    <property type="entry name" value="Exostosin"/>
</dbReference>
<dbReference type="AlphaFoldDB" id="A0A553E8E6"/>
<protein>
    <submittedName>
        <fullName evidence="2">Exostosin family protein</fullName>
    </submittedName>
</protein>
<accession>A0A553E8E6</accession>
<dbReference type="Proteomes" id="UP000316371">
    <property type="component" value="Unassembled WGS sequence"/>
</dbReference>
<dbReference type="OrthoDB" id="1416011at2"/>
<dbReference type="PANTHER" id="PTHR11062">
    <property type="entry name" value="EXOSTOSIN HEPARAN SULFATE GLYCOSYLTRANSFERASE -RELATED"/>
    <property type="match status" value="1"/>
</dbReference>
<evidence type="ECO:0000259" key="1">
    <source>
        <dbReference type="Pfam" id="PF03016"/>
    </source>
</evidence>
<keyword evidence="3" id="KW-1185">Reference proteome</keyword>
<dbReference type="Pfam" id="PF03016">
    <property type="entry name" value="Exostosin_GT47"/>
    <property type="match status" value="1"/>
</dbReference>
<gene>
    <name evidence="2" type="ORF">FNW21_03960</name>
</gene>
<evidence type="ECO:0000313" key="2">
    <source>
        <dbReference type="EMBL" id="TRX41260.1"/>
    </source>
</evidence>